<evidence type="ECO:0000259" key="12">
    <source>
        <dbReference type="Pfam" id="PF00465"/>
    </source>
</evidence>
<comment type="catalytic activity">
    <reaction evidence="8">
        <text>glycerol + NAD(+) = dihydroxyacetone + NADH + H(+)</text>
        <dbReference type="Rhea" id="RHEA:13769"/>
        <dbReference type="ChEBI" id="CHEBI:15378"/>
        <dbReference type="ChEBI" id="CHEBI:16016"/>
        <dbReference type="ChEBI" id="CHEBI:17754"/>
        <dbReference type="ChEBI" id="CHEBI:57540"/>
        <dbReference type="ChEBI" id="CHEBI:57945"/>
        <dbReference type="EC" id="1.1.1.6"/>
    </reaction>
</comment>
<keyword evidence="14" id="KW-1185">Reference proteome</keyword>
<feature type="binding site" evidence="9">
    <location>
        <position position="171"/>
    </location>
    <ligand>
        <name>glycerol</name>
        <dbReference type="ChEBI" id="CHEBI:17754"/>
    </ligand>
</feature>
<dbReference type="NCBIfam" id="NF006941">
    <property type="entry name" value="PRK09423.1"/>
    <property type="match status" value="1"/>
</dbReference>
<dbReference type="Gene3D" id="1.20.1090.10">
    <property type="entry name" value="Dehydroquinate synthase-like - alpha domain"/>
    <property type="match status" value="1"/>
</dbReference>
<feature type="binding site" evidence="11">
    <location>
        <position position="131"/>
    </location>
    <ligand>
        <name>NAD(+)</name>
        <dbReference type="ChEBI" id="CHEBI:57540"/>
    </ligand>
</feature>
<evidence type="ECO:0000256" key="2">
    <source>
        <dbReference type="ARBA" id="ARBA00022723"/>
    </source>
</evidence>
<dbReference type="AlphaFoldDB" id="A0A919RYQ8"/>
<dbReference type="GO" id="GO:0008888">
    <property type="term" value="F:glycerol dehydrogenase (NAD+) activity"/>
    <property type="evidence" value="ECO:0007669"/>
    <property type="project" value="UniProtKB-EC"/>
</dbReference>
<dbReference type="Gene3D" id="3.40.50.1970">
    <property type="match status" value="1"/>
</dbReference>
<evidence type="ECO:0000256" key="5">
    <source>
        <dbReference type="ARBA" id="ARBA00037918"/>
    </source>
</evidence>
<keyword evidence="9" id="KW-0862">Zinc</keyword>
<dbReference type="SUPFAM" id="SSF56796">
    <property type="entry name" value="Dehydroquinate synthase-like"/>
    <property type="match status" value="1"/>
</dbReference>
<feature type="binding site" evidence="11">
    <location>
        <begin position="94"/>
        <end position="98"/>
    </location>
    <ligand>
        <name>NAD(+)</name>
        <dbReference type="ChEBI" id="CHEBI:57540"/>
    </ligand>
</feature>
<dbReference type="GO" id="GO:0005829">
    <property type="term" value="C:cytosol"/>
    <property type="evidence" value="ECO:0007669"/>
    <property type="project" value="TreeGrafter"/>
</dbReference>
<dbReference type="InterPro" id="IPR001670">
    <property type="entry name" value="ADH_Fe/GldA"/>
</dbReference>
<dbReference type="CDD" id="cd08170">
    <property type="entry name" value="GlyDH"/>
    <property type="match status" value="1"/>
</dbReference>
<keyword evidence="3" id="KW-0560">Oxidoreductase</keyword>
<feature type="binding site" evidence="11">
    <location>
        <begin position="116"/>
        <end position="119"/>
    </location>
    <ligand>
        <name>NAD(+)</name>
        <dbReference type="ChEBI" id="CHEBI:57540"/>
    </ligand>
</feature>
<dbReference type="InterPro" id="IPR016205">
    <property type="entry name" value="Glycerol_DH"/>
</dbReference>
<sequence length="363" mass="39060">MIRAIISPSKYVQGSGILTNFKDYVDKLGNSFFVISDAWFFNQAVEKIEQGVQGSNIEVIFEKFNSECSRIEIDRLVELSNKNNCNVIVGIGGGKTLDIAKAVAYYAKMPVVIVPTIASTDAPCSSLSAIYTEKGVFSEYLVLSQSPNVVIVDTDIIAKAPVRFLAAGMGDALSTYFEVRACLRANGKTMAGYQTTKAAIALAELCYSVLLEDGVKAKISAERGVVTKALENIVEANIYLSGIGFESGGLAAAHAIHNGLTVLEEMNHISHGEKVAFATIVQLVLENSPMEEIEEVINFCLSVGLPTTLEDMGIKTIIEEDIMKAAVASCAEGNSMKNMPFRVVPEDVYAAILAADTLGKQFK</sequence>
<reference evidence="13" key="1">
    <citation type="submission" date="2021-03" db="EMBL/GenBank/DDBJ databases">
        <title>Taxonomic study of Clostridium polyendosporum from meadow-gley soil under rice.</title>
        <authorList>
            <person name="Kobayashi H."/>
            <person name="Tanizawa Y."/>
            <person name="Yagura M."/>
        </authorList>
    </citation>
    <scope>NUCLEOTIDE SEQUENCE</scope>
    <source>
        <strain evidence="13">JCM 30710</strain>
    </source>
</reference>
<evidence type="ECO:0000256" key="4">
    <source>
        <dbReference type="ARBA" id="ARBA00023027"/>
    </source>
</evidence>
<evidence type="ECO:0000256" key="11">
    <source>
        <dbReference type="PIRSR" id="PIRSR000112-3"/>
    </source>
</evidence>
<name>A0A919RYQ8_9CLOT</name>
<feature type="domain" description="Alcohol dehydrogenase iron-type/glycerol dehydrogenase GldA" evidence="12">
    <location>
        <begin position="8"/>
        <end position="154"/>
    </location>
</feature>
<dbReference type="Pfam" id="PF00465">
    <property type="entry name" value="Fe-ADH"/>
    <property type="match status" value="1"/>
</dbReference>
<comment type="pathway">
    <text evidence="5">Polyol metabolism; glycerol fermentation; glycerone phosphate from glycerol (oxidative route): step 1/2.</text>
</comment>
<feature type="binding site" evidence="9">
    <location>
        <position position="271"/>
    </location>
    <ligand>
        <name>glycerol</name>
        <dbReference type="ChEBI" id="CHEBI:17754"/>
    </ligand>
</feature>
<comment type="caution">
    <text evidence="13">The sequence shown here is derived from an EMBL/GenBank/DDBJ whole genome shotgun (WGS) entry which is preliminary data.</text>
</comment>
<protein>
    <recommendedName>
        <fullName evidence="7">Glycerol dehydrogenase</fullName>
        <ecNumber evidence="6">1.1.1.6</ecNumber>
    </recommendedName>
</protein>
<organism evidence="13 14">
    <name type="scientific">Clostridium polyendosporum</name>
    <dbReference type="NCBI Taxonomy" id="69208"/>
    <lineage>
        <taxon>Bacteria</taxon>
        <taxon>Bacillati</taxon>
        <taxon>Bacillota</taxon>
        <taxon>Clostridia</taxon>
        <taxon>Eubacteriales</taxon>
        <taxon>Clostridiaceae</taxon>
        <taxon>Clostridium</taxon>
    </lineage>
</organism>
<evidence type="ECO:0000256" key="9">
    <source>
        <dbReference type="PIRSR" id="PIRSR000112-1"/>
    </source>
</evidence>
<feature type="binding site" evidence="11">
    <location>
        <position position="125"/>
    </location>
    <ligand>
        <name>NAD(+)</name>
        <dbReference type="ChEBI" id="CHEBI:57540"/>
    </ligand>
</feature>
<proteinExistence type="inferred from homology"/>
<dbReference type="GO" id="GO:0046872">
    <property type="term" value="F:metal ion binding"/>
    <property type="evidence" value="ECO:0007669"/>
    <property type="project" value="UniProtKB-KW"/>
</dbReference>
<keyword evidence="2 9" id="KW-0479">Metal-binding</keyword>
<evidence type="ECO:0000256" key="3">
    <source>
        <dbReference type="ARBA" id="ARBA00023002"/>
    </source>
</evidence>
<dbReference type="PANTHER" id="PTHR43616">
    <property type="entry name" value="GLYCEROL DEHYDROGENASE"/>
    <property type="match status" value="1"/>
</dbReference>
<dbReference type="EMBL" id="BOPZ01000010">
    <property type="protein sequence ID" value="GIM28806.1"/>
    <property type="molecule type" value="Genomic_DNA"/>
</dbReference>
<feature type="binding site" evidence="11">
    <location>
        <position position="37"/>
    </location>
    <ligand>
        <name>NAD(+)</name>
        <dbReference type="ChEBI" id="CHEBI:57540"/>
    </ligand>
</feature>
<feature type="binding site" evidence="9">
    <location>
        <position position="254"/>
    </location>
    <ligand>
        <name>glycerol</name>
        <dbReference type="ChEBI" id="CHEBI:17754"/>
    </ligand>
</feature>
<evidence type="ECO:0000313" key="13">
    <source>
        <dbReference type="EMBL" id="GIM28806.1"/>
    </source>
</evidence>
<gene>
    <name evidence="13" type="primary">gldA</name>
    <name evidence="13" type="ORF">CPJCM30710_14720</name>
</gene>
<evidence type="ECO:0000256" key="8">
    <source>
        <dbReference type="ARBA" id="ARBA00049006"/>
    </source>
</evidence>
<evidence type="ECO:0000313" key="14">
    <source>
        <dbReference type="Proteomes" id="UP000679179"/>
    </source>
</evidence>
<comment type="cofactor">
    <cofactor evidence="9">
        <name>Zn(2+)</name>
        <dbReference type="ChEBI" id="CHEBI:29105"/>
    </cofactor>
    <text evidence="9">Binds 1 zinc ion per subunit.</text>
</comment>
<evidence type="ECO:0000256" key="10">
    <source>
        <dbReference type="PIRSR" id="PIRSR000112-2"/>
    </source>
</evidence>
<evidence type="ECO:0000256" key="6">
    <source>
        <dbReference type="ARBA" id="ARBA00039147"/>
    </source>
</evidence>
<dbReference type="PIRSF" id="PIRSF000112">
    <property type="entry name" value="Glycerol_dehydrogenase"/>
    <property type="match status" value="1"/>
</dbReference>
<evidence type="ECO:0000256" key="7">
    <source>
        <dbReference type="ARBA" id="ARBA00040132"/>
    </source>
</evidence>
<dbReference type="PROSITE" id="PS00060">
    <property type="entry name" value="ADH_IRON_2"/>
    <property type="match status" value="1"/>
</dbReference>
<dbReference type="RefSeq" id="WP_212903530.1">
    <property type="nucleotide sequence ID" value="NZ_BOPZ01000010.1"/>
</dbReference>
<dbReference type="EC" id="1.1.1.6" evidence="6"/>
<feature type="binding site" evidence="10">
    <location>
        <position position="121"/>
    </location>
    <ligand>
        <name>glycerol</name>
        <dbReference type="ChEBI" id="CHEBI:17754"/>
    </ligand>
</feature>
<accession>A0A919RYQ8</accession>
<dbReference type="Proteomes" id="UP000679179">
    <property type="component" value="Unassembled WGS sequence"/>
</dbReference>
<keyword evidence="4 11" id="KW-0520">NAD</keyword>
<dbReference type="PROSITE" id="PS00913">
    <property type="entry name" value="ADH_IRON_1"/>
    <property type="match status" value="1"/>
</dbReference>
<dbReference type="InterPro" id="IPR018211">
    <property type="entry name" value="ADH_Fe_CS"/>
</dbReference>
<feature type="binding site" evidence="11">
    <location>
        <position position="127"/>
    </location>
    <ligand>
        <name>NAD(+)</name>
        <dbReference type="ChEBI" id="CHEBI:57540"/>
    </ligand>
</feature>
<comment type="similarity">
    <text evidence="1">Belongs to the iron-containing alcohol dehydrogenase family.</text>
</comment>
<evidence type="ECO:0000256" key="1">
    <source>
        <dbReference type="ARBA" id="ARBA00007358"/>
    </source>
</evidence>
<dbReference type="PANTHER" id="PTHR43616:SF5">
    <property type="entry name" value="GLYCEROL DEHYDROGENASE 1"/>
    <property type="match status" value="1"/>
</dbReference>